<dbReference type="AlphaFoldDB" id="A0A2N8Z9T6"/>
<sequence>MFGNSEIDIKEYGNATGFEHQLPWMLYQERMSKKEYDGSQY</sequence>
<dbReference type="EMBL" id="LT960611">
    <property type="protein sequence ID" value="SON48647.1"/>
    <property type="molecule type" value="Genomic_DNA"/>
</dbReference>
<evidence type="ECO:0000313" key="2">
    <source>
        <dbReference type="Proteomes" id="UP000235828"/>
    </source>
</evidence>
<accession>A0A2N8Z9T6</accession>
<protein>
    <submittedName>
        <fullName evidence="1">Uncharacterized protein</fullName>
    </submittedName>
</protein>
<name>A0A2N8Z9T6_9VIBR</name>
<evidence type="ECO:0000313" key="1">
    <source>
        <dbReference type="EMBL" id="SON48647.1"/>
    </source>
</evidence>
<gene>
    <name evidence="1" type="ORF">VTAP4600_A0668</name>
</gene>
<keyword evidence="2" id="KW-1185">Reference proteome</keyword>
<proteinExistence type="predicted"/>
<dbReference type="KEGG" id="vta:A0668"/>
<organism evidence="1 2">
    <name type="scientific">Vibrio tapetis subsp. tapetis</name>
    <dbReference type="NCBI Taxonomy" id="1671868"/>
    <lineage>
        <taxon>Bacteria</taxon>
        <taxon>Pseudomonadati</taxon>
        <taxon>Pseudomonadota</taxon>
        <taxon>Gammaproteobacteria</taxon>
        <taxon>Vibrionales</taxon>
        <taxon>Vibrionaceae</taxon>
        <taxon>Vibrio</taxon>
    </lineage>
</organism>
<reference evidence="1 2" key="1">
    <citation type="submission" date="2017-10" db="EMBL/GenBank/DDBJ databases">
        <authorList>
            <person name="Banno H."/>
            <person name="Chua N.-H."/>
        </authorList>
    </citation>
    <scope>NUCLEOTIDE SEQUENCE [LARGE SCALE GENOMIC DNA]</scope>
    <source>
        <strain evidence="1">Vibrio tapetis CECT4600</strain>
    </source>
</reference>
<dbReference type="Proteomes" id="UP000235828">
    <property type="component" value="Chromosome A"/>
</dbReference>